<dbReference type="Proteomes" id="UP000015354">
    <property type="component" value="Unassembled WGS sequence"/>
</dbReference>
<evidence type="ECO:0000313" key="2">
    <source>
        <dbReference type="EMBL" id="EPY31830.1"/>
    </source>
</evidence>
<comment type="caution">
    <text evidence="2">The sequence shown here is derived from an EMBL/GenBank/DDBJ whole genome shotgun (WGS) entry which is preliminary data.</text>
</comment>
<dbReference type="AlphaFoldDB" id="S9W776"/>
<keyword evidence="3" id="KW-1185">Reference proteome</keyword>
<dbReference type="EMBL" id="ATMH01003195">
    <property type="protein sequence ID" value="EPY31830.1"/>
    <property type="molecule type" value="Genomic_DNA"/>
</dbReference>
<name>S9W776_9TRYP</name>
<feature type="region of interest" description="Disordered" evidence="1">
    <location>
        <begin position="450"/>
        <end position="482"/>
    </location>
</feature>
<organism evidence="2 3">
    <name type="scientific">Strigomonas culicis</name>
    <dbReference type="NCBI Taxonomy" id="28005"/>
    <lineage>
        <taxon>Eukaryota</taxon>
        <taxon>Discoba</taxon>
        <taxon>Euglenozoa</taxon>
        <taxon>Kinetoplastea</taxon>
        <taxon>Metakinetoplastina</taxon>
        <taxon>Trypanosomatida</taxon>
        <taxon>Trypanosomatidae</taxon>
        <taxon>Strigomonadinae</taxon>
        <taxon>Strigomonas</taxon>
    </lineage>
</organism>
<evidence type="ECO:0000313" key="3">
    <source>
        <dbReference type="Proteomes" id="UP000015354"/>
    </source>
</evidence>
<proteinExistence type="predicted"/>
<gene>
    <name evidence="2" type="ORF">STCU_03195</name>
</gene>
<accession>S9W776</accession>
<reference evidence="2 3" key="1">
    <citation type="journal article" date="2013" name="PLoS ONE">
        <title>Predicting the Proteins of Angomonas deanei, Strigomonas culicis and Their Respective Endosymbionts Reveals New Aspects of the Trypanosomatidae Family.</title>
        <authorList>
            <person name="Motta M.C."/>
            <person name="Martins A.C."/>
            <person name="de Souza S.S."/>
            <person name="Catta-Preta C.M."/>
            <person name="Silva R."/>
            <person name="Klein C.C."/>
            <person name="de Almeida L.G."/>
            <person name="de Lima Cunha O."/>
            <person name="Ciapina L.P."/>
            <person name="Brocchi M."/>
            <person name="Colabardini A.C."/>
            <person name="de Araujo Lima B."/>
            <person name="Machado C.R."/>
            <person name="de Almeida Soares C.M."/>
            <person name="Probst C.M."/>
            <person name="de Menezes C.B."/>
            <person name="Thompson C.E."/>
            <person name="Bartholomeu D.C."/>
            <person name="Gradia D.F."/>
            <person name="Pavoni D.P."/>
            <person name="Grisard E.C."/>
            <person name="Fantinatti-Garboggini F."/>
            <person name="Marchini F.K."/>
            <person name="Rodrigues-Luiz G.F."/>
            <person name="Wagner G."/>
            <person name="Goldman G.H."/>
            <person name="Fietto J.L."/>
            <person name="Elias M.C."/>
            <person name="Goldman M.H."/>
            <person name="Sagot M.F."/>
            <person name="Pereira M."/>
            <person name="Stoco P.H."/>
            <person name="de Mendonca-Neto R.P."/>
            <person name="Teixeira S.M."/>
            <person name="Maciel T.E."/>
            <person name="de Oliveira Mendes T.A."/>
            <person name="Urmenyi T.P."/>
            <person name="de Souza W."/>
            <person name="Schenkman S."/>
            <person name="de Vasconcelos A.T."/>
        </authorList>
    </citation>
    <scope>NUCLEOTIDE SEQUENCE [LARGE SCALE GENOMIC DNA]</scope>
</reference>
<sequence>MTATSLKEVWVLLKPYHRVPFARRSASGGVNVNLGVLSNQEKGDSFTEPQVYKSKSNLTARLKTHRKEALLRNEEHQKQSMSALGMGAQQAEELRRGRRMPMSPQERVAEAQEDADMVLRSTRETADYSTHVRSLIQREKDRKDYMLAKLEDAPTSKEFYKLFKNLRDEEESEEIIETYQKRLVDEYGIYPTTRVDAFMLDDDSLFPEWVHALPATVRDQVKYGRLGLTEEDEALRVRLGRMPLDRRVGEWRRLKKAKEYRAANEETLTLAELRLARQGKRRFHWLQRKRERRAAALRRMSMRKPEEAALWPSTAVDFSQRMAFIAQHVENGVQTNGLWPLSADDLLRAKWARQRAQREDVFVASSDGAASGAAHQSVVELLGSLQEKGKQYKRLSRKVYANRVNAVVHGDQDEFGRNYRKMKSQATHRRRAYDSFAEIALEKEVGKEPDVHVRGHHRGKNDGWSRVHHTWSDGMPSTRYGS</sequence>
<protein>
    <submittedName>
        <fullName evidence="2">Uncharacterized protein</fullName>
    </submittedName>
</protein>
<dbReference type="OrthoDB" id="270128at2759"/>
<evidence type="ECO:0000256" key="1">
    <source>
        <dbReference type="SAM" id="MobiDB-lite"/>
    </source>
</evidence>
<dbReference type="CDD" id="cd22990">
    <property type="entry name" value="mt-LAF21-like"/>
    <property type="match status" value="1"/>
</dbReference>